<accession>A0A147BG76</accession>
<dbReference type="PANTHER" id="PTHR19302">
    <property type="entry name" value="GAMMA TUBULIN COMPLEX PROTEIN"/>
    <property type="match status" value="1"/>
</dbReference>
<dbReference type="InterPro" id="IPR041470">
    <property type="entry name" value="GCP_N"/>
</dbReference>
<organism evidence="8">
    <name type="scientific">Ixodes ricinus</name>
    <name type="common">Common tick</name>
    <name type="synonym">Acarus ricinus</name>
    <dbReference type="NCBI Taxonomy" id="34613"/>
    <lineage>
        <taxon>Eukaryota</taxon>
        <taxon>Metazoa</taxon>
        <taxon>Ecdysozoa</taxon>
        <taxon>Arthropoda</taxon>
        <taxon>Chelicerata</taxon>
        <taxon>Arachnida</taxon>
        <taxon>Acari</taxon>
        <taxon>Parasitiformes</taxon>
        <taxon>Ixodida</taxon>
        <taxon>Ixodoidea</taxon>
        <taxon>Ixodidae</taxon>
        <taxon>Ixodinae</taxon>
        <taxon>Ixodes</taxon>
    </lineage>
</organism>
<feature type="domain" description="Gamma tubulin complex component C-terminal" evidence="6">
    <location>
        <begin position="368"/>
        <end position="601"/>
    </location>
</feature>
<evidence type="ECO:0000256" key="1">
    <source>
        <dbReference type="ARBA" id="ARBA00010337"/>
    </source>
</evidence>
<dbReference type="GO" id="GO:0000930">
    <property type="term" value="C:gamma-tubulin complex"/>
    <property type="evidence" value="ECO:0007669"/>
    <property type="project" value="TreeGrafter"/>
</dbReference>
<dbReference type="Pfam" id="PF17681">
    <property type="entry name" value="GCP_N_terminal"/>
    <property type="match status" value="1"/>
</dbReference>
<name>A0A147BG76_IXORI</name>
<dbReference type="GO" id="GO:0051225">
    <property type="term" value="P:spindle assembly"/>
    <property type="evidence" value="ECO:0007669"/>
    <property type="project" value="TreeGrafter"/>
</dbReference>
<comment type="subcellular location">
    <subcellularLocation>
        <location evidence="5">Cytoplasm</location>
        <location evidence="5">Cytoskeleton</location>
        <location evidence="5">Microtubule organizing center</location>
    </subcellularLocation>
</comment>
<dbReference type="InterPro" id="IPR007259">
    <property type="entry name" value="GCP"/>
</dbReference>
<dbReference type="AlphaFoldDB" id="A0A147BG76"/>
<dbReference type="GO" id="GO:0043015">
    <property type="term" value="F:gamma-tubulin binding"/>
    <property type="evidence" value="ECO:0007669"/>
    <property type="project" value="InterPro"/>
</dbReference>
<evidence type="ECO:0000259" key="6">
    <source>
        <dbReference type="Pfam" id="PF04130"/>
    </source>
</evidence>
<sequence>MLRGIKKVFVFSWNGSAFVVNDNIQMQHVTQGTLKNFLADTCPYGSMIVHLQDFVSATVHASYHQLETTQTLQAFASSVSFLLRAYCEKLLALERILMDQEETLTLAMLIEELQPYFEGITNVHNIFKQAVLSSVGKTSAEQGICLLNLLERSLVDAEAAGQKLVMPQIVKLYLDTIKPYVDFVDKFISTGKLEDVFGEFLIKRAENMTLEDPRYWKDSFYISDQKSFMFLSPLLELIISAGKSMEHLRFANYAAGSKMAGSLHKDIVSKLEASVTVQEKVEVNSKSSGVECENMETVAKDIVASLEITKSSKLVGFEFPAKVTAVCSVGQLNCALPTIQRVIEQLVKERCSAASAKFLGFFKLQSKLFESVETVHNHFLMLAGEVMDCFTAEVFSKLLSGTPEMWQNGPFLNFALQEALAWQACPIVGNLDIHLKDSAPKMWLDGFDNVVLRYSAAWPVTIVLTDASLKVYNRVFTLLCKVKCAKFALEELHFRSLEPTHAGSSKRLRQNAHALQLLKFQVFSFLNAFHDCLMKEALYGSKLAFDRDLRDAADLDTVIECHENFVAKIYEQCLLGEKFVAIQQIILALLKLCIKLHVLWNKGIEHIIGSQIKDIWDSFLMFHVKFRHVAECFISSSHCDTSRVLAFAANSPFLQAVKL</sequence>
<dbReference type="GO" id="GO:0051321">
    <property type="term" value="P:meiotic cell cycle"/>
    <property type="evidence" value="ECO:0007669"/>
    <property type="project" value="TreeGrafter"/>
</dbReference>
<dbReference type="InterPro" id="IPR040457">
    <property type="entry name" value="GCP_C"/>
</dbReference>
<dbReference type="GO" id="GO:0000922">
    <property type="term" value="C:spindle pole"/>
    <property type="evidence" value="ECO:0007669"/>
    <property type="project" value="InterPro"/>
</dbReference>
<keyword evidence="4 5" id="KW-0206">Cytoskeleton</keyword>
<dbReference type="InterPro" id="IPR042241">
    <property type="entry name" value="GCP_C_sf"/>
</dbReference>
<protein>
    <recommendedName>
        <fullName evidence="5">Gamma-tubulin complex component</fullName>
    </recommendedName>
</protein>
<keyword evidence="2 5" id="KW-0963">Cytoplasm</keyword>
<dbReference type="GO" id="GO:0031122">
    <property type="term" value="P:cytoplasmic microtubule organization"/>
    <property type="evidence" value="ECO:0007669"/>
    <property type="project" value="TreeGrafter"/>
</dbReference>
<evidence type="ECO:0000256" key="5">
    <source>
        <dbReference type="RuleBase" id="RU363050"/>
    </source>
</evidence>
<proteinExistence type="inferred from homology"/>
<dbReference type="GO" id="GO:0007020">
    <property type="term" value="P:microtubule nucleation"/>
    <property type="evidence" value="ECO:0007669"/>
    <property type="project" value="InterPro"/>
</dbReference>
<dbReference type="Gene3D" id="1.20.120.1900">
    <property type="entry name" value="Gamma-tubulin complex, C-terminal domain"/>
    <property type="match status" value="1"/>
</dbReference>
<keyword evidence="3 5" id="KW-0493">Microtubule</keyword>
<comment type="similarity">
    <text evidence="1 5">Belongs to the TUBGCP family.</text>
</comment>
<dbReference type="GO" id="GO:0000278">
    <property type="term" value="P:mitotic cell cycle"/>
    <property type="evidence" value="ECO:0007669"/>
    <property type="project" value="TreeGrafter"/>
</dbReference>
<dbReference type="GO" id="GO:0051011">
    <property type="term" value="F:microtubule minus-end binding"/>
    <property type="evidence" value="ECO:0007669"/>
    <property type="project" value="TreeGrafter"/>
</dbReference>
<evidence type="ECO:0000259" key="7">
    <source>
        <dbReference type="Pfam" id="PF17681"/>
    </source>
</evidence>
<dbReference type="PANTHER" id="PTHR19302:SF33">
    <property type="entry name" value="GAMMA-TUBULIN COMPLEX COMPONENT 5"/>
    <property type="match status" value="1"/>
</dbReference>
<evidence type="ECO:0000256" key="3">
    <source>
        <dbReference type="ARBA" id="ARBA00022701"/>
    </source>
</evidence>
<feature type="domain" description="Gamma tubulin complex component protein N-terminal" evidence="7">
    <location>
        <begin position="3"/>
        <end position="268"/>
    </location>
</feature>
<reference evidence="8" key="1">
    <citation type="journal article" date="2018" name="PLoS Negl. Trop. Dis.">
        <title>Sialome diversity of ticks revealed by RNAseq of single tick salivary glands.</title>
        <authorList>
            <person name="Perner J."/>
            <person name="Kropackova S."/>
            <person name="Kopacek P."/>
            <person name="Ribeiro J.M."/>
        </authorList>
    </citation>
    <scope>NUCLEOTIDE SEQUENCE</scope>
    <source>
        <strain evidence="8">Siblings of single egg batch collected in Ceske Budejovice</strain>
        <tissue evidence="8">Salivary glands</tissue>
    </source>
</reference>
<evidence type="ECO:0000256" key="4">
    <source>
        <dbReference type="ARBA" id="ARBA00023212"/>
    </source>
</evidence>
<dbReference type="Pfam" id="PF04130">
    <property type="entry name" value="GCP_C_terminal"/>
    <property type="match status" value="1"/>
</dbReference>
<dbReference type="GO" id="GO:0005874">
    <property type="term" value="C:microtubule"/>
    <property type="evidence" value="ECO:0007669"/>
    <property type="project" value="UniProtKB-KW"/>
</dbReference>
<evidence type="ECO:0000256" key="2">
    <source>
        <dbReference type="ARBA" id="ARBA00022490"/>
    </source>
</evidence>
<dbReference type="EMBL" id="GEGO01005618">
    <property type="protein sequence ID" value="JAR89786.1"/>
    <property type="molecule type" value="Transcribed_RNA"/>
</dbReference>
<evidence type="ECO:0000313" key="8">
    <source>
        <dbReference type="EMBL" id="JAR89786.1"/>
    </source>
</evidence>